<dbReference type="AlphaFoldDB" id="A0A7X5YH26"/>
<dbReference type="Proteomes" id="UP000587415">
    <property type="component" value="Unassembled WGS sequence"/>
</dbReference>
<keyword evidence="3" id="KW-1185">Reference proteome</keyword>
<gene>
    <name evidence="2" type="ORF">GGQ87_000050</name>
</gene>
<evidence type="ECO:0000313" key="2">
    <source>
        <dbReference type="EMBL" id="NJC39792.1"/>
    </source>
</evidence>
<dbReference type="RefSeq" id="WP_168044735.1">
    <property type="nucleotide sequence ID" value="NZ_JAATJM010000001.1"/>
</dbReference>
<dbReference type="EMBL" id="JAATJM010000001">
    <property type="protein sequence ID" value="NJC39792.1"/>
    <property type="molecule type" value="Genomic_DNA"/>
</dbReference>
<feature type="region of interest" description="Disordered" evidence="1">
    <location>
        <begin position="91"/>
        <end position="114"/>
    </location>
</feature>
<proteinExistence type="predicted"/>
<comment type="caution">
    <text evidence="2">The sequence shown here is derived from an EMBL/GenBank/DDBJ whole genome shotgun (WGS) entry which is preliminary data.</text>
</comment>
<evidence type="ECO:0000256" key="1">
    <source>
        <dbReference type="SAM" id="MobiDB-lite"/>
    </source>
</evidence>
<accession>A0A7X5YH26</accession>
<organism evidence="2 3">
    <name type="scientific">Brevundimonas alba</name>
    <dbReference type="NCBI Taxonomy" id="74314"/>
    <lineage>
        <taxon>Bacteria</taxon>
        <taxon>Pseudomonadati</taxon>
        <taxon>Pseudomonadota</taxon>
        <taxon>Alphaproteobacteria</taxon>
        <taxon>Caulobacterales</taxon>
        <taxon>Caulobacteraceae</taxon>
        <taxon>Brevundimonas</taxon>
    </lineage>
</organism>
<name>A0A7X5YH26_9CAUL</name>
<feature type="compositionally biased region" description="Basic and acidic residues" evidence="1">
    <location>
        <begin position="95"/>
        <end position="108"/>
    </location>
</feature>
<sequence>MPKTAEDVAGEAYQVIGSLAATAGIFNHLEVQRALDYFSGDLKGEILPFVLSEPEKADPAVGVEASEDTDIPTLTAEDFARARPATEVFSAESLEDFRSKRDKKPDEKREDDDA</sequence>
<protein>
    <submittedName>
        <fullName evidence="2">Uncharacterized protein</fullName>
    </submittedName>
</protein>
<evidence type="ECO:0000313" key="3">
    <source>
        <dbReference type="Proteomes" id="UP000587415"/>
    </source>
</evidence>
<reference evidence="2 3" key="1">
    <citation type="submission" date="2020-03" db="EMBL/GenBank/DDBJ databases">
        <title>Genomic Encyclopedia of Type Strains, Phase IV (KMG-IV): sequencing the most valuable type-strain genomes for metagenomic binning, comparative biology and taxonomic classification.</title>
        <authorList>
            <person name="Goeker M."/>
        </authorList>
    </citation>
    <scope>NUCLEOTIDE SEQUENCE [LARGE SCALE GENOMIC DNA]</scope>
    <source>
        <strain evidence="2 3">DSM 4736</strain>
    </source>
</reference>